<dbReference type="RefSeq" id="WP_056678574.1">
    <property type="nucleotide sequence ID" value="NZ_JAULSC010000030.1"/>
</dbReference>
<feature type="transmembrane region" description="Helical" evidence="1">
    <location>
        <begin position="86"/>
        <end position="103"/>
    </location>
</feature>
<gene>
    <name evidence="2" type="ORF">QWJ41_19320</name>
</gene>
<evidence type="ECO:0000313" key="3">
    <source>
        <dbReference type="Proteomes" id="UP001168363"/>
    </source>
</evidence>
<organism evidence="2 3">
    <name type="scientific">Nocardioides cremeus</name>
    <dbReference type="NCBI Taxonomy" id="3058044"/>
    <lineage>
        <taxon>Bacteria</taxon>
        <taxon>Bacillati</taxon>
        <taxon>Actinomycetota</taxon>
        <taxon>Actinomycetes</taxon>
        <taxon>Propionibacteriales</taxon>
        <taxon>Nocardioidaceae</taxon>
        <taxon>Nocardioides</taxon>
    </lineage>
</organism>
<evidence type="ECO:0000256" key="1">
    <source>
        <dbReference type="SAM" id="Phobius"/>
    </source>
</evidence>
<sequence>MTSRRERARTAVRAAFEEAKLFFGYAFIVFVPGSNPPRHPHASPDAPKLPPANWTDEECQLYIDEARLDVQHQQTEKRDIRARAQVMLTTAIVVAGAIVASYVGKAGLCVVESLLYIAAGLFTPVSAVVVLGAGFLAAAHITA</sequence>
<keyword evidence="3" id="KW-1185">Reference proteome</keyword>
<dbReference type="EMBL" id="JAULSC010000030">
    <property type="protein sequence ID" value="MDO3397885.1"/>
    <property type="molecule type" value="Genomic_DNA"/>
</dbReference>
<accession>A0ABT8TV94</accession>
<keyword evidence="1" id="KW-0812">Transmembrane</keyword>
<protein>
    <submittedName>
        <fullName evidence="2">Uncharacterized protein</fullName>
    </submittedName>
</protein>
<keyword evidence="1" id="KW-0472">Membrane</keyword>
<dbReference type="Proteomes" id="UP001168363">
    <property type="component" value="Unassembled WGS sequence"/>
</dbReference>
<comment type="caution">
    <text evidence="2">The sequence shown here is derived from an EMBL/GenBank/DDBJ whole genome shotgun (WGS) entry which is preliminary data.</text>
</comment>
<evidence type="ECO:0000313" key="2">
    <source>
        <dbReference type="EMBL" id="MDO3397885.1"/>
    </source>
</evidence>
<name>A0ABT8TV94_9ACTN</name>
<feature type="transmembrane region" description="Helical" evidence="1">
    <location>
        <begin position="115"/>
        <end position="139"/>
    </location>
</feature>
<proteinExistence type="predicted"/>
<reference evidence="2" key="1">
    <citation type="submission" date="2023-06" db="EMBL/GenBank/DDBJ databases">
        <title>Genome sequence of Nocardioides sp. SOB44.</title>
        <authorList>
            <person name="Zhang G."/>
        </authorList>
    </citation>
    <scope>NUCLEOTIDE SEQUENCE</scope>
    <source>
        <strain evidence="2">SOB44</strain>
    </source>
</reference>
<keyword evidence="1" id="KW-1133">Transmembrane helix</keyword>